<gene>
    <name evidence="1" type="ORF">UT61_C0060G0004</name>
</gene>
<dbReference type="EMBL" id="LBXL01000060">
    <property type="protein sequence ID" value="KKR27991.1"/>
    <property type="molecule type" value="Genomic_DNA"/>
</dbReference>
<organism evidence="1 2">
    <name type="scientific">Candidatus Woesebacteria bacterium GW2011_GWA1_39_8</name>
    <dbReference type="NCBI Taxonomy" id="1618552"/>
    <lineage>
        <taxon>Bacteria</taxon>
        <taxon>Candidatus Woeseibacteriota</taxon>
    </lineage>
</organism>
<evidence type="ECO:0000313" key="2">
    <source>
        <dbReference type="Proteomes" id="UP000034793"/>
    </source>
</evidence>
<sequence>MMEANAKTLEERIFDLEKQVSEIKTILTDEDSKSTIAKHKVKVSINEFIKSKNVQNDVQRTLVIAYWLDYFEIDFRYPKT</sequence>
<protein>
    <submittedName>
        <fullName evidence="1">Uncharacterized protein</fullName>
    </submittedName>
</protein>
<reference evidence="1 2" key="1">
    <citation type="journal article" date="2015" name="Nature">
        <title>rRNA introns, odd ribosomes, and small enigmatic genomes across a large radiation of phyla.</title>
        <authorList>
            <person name="Brown C.T."/>
            <person name="Hug L.A."/>
            <person name="Thomas B.C."/>
            <person name="Sharon I."/>
            <person name="Castelle C.J."/>
            <person name="Singh A."/>
            <person name="Wilkins M.J."/>
            <person name="Williams K.H."/>
            <person name="Banfield J.F."/>
        </authorList>
    </citation>
    <scope>NUCLEOTIDE SEQUENCE [LARGE SCALE GENOMIC DNA]</scope>
</reference>
<comment type="caution">
    <text evidence="1">The sequence shown here is derived from an EMBL/GenBank/DDBJ whole genome shotgun (WGS) entry which is preliminary data.</text>
</comment>
<dbReference type="Proteomes" id="UP000034793">
    <property type="component" value="Unassembled WGS sequence"/>
</dbReference>
<evidence type="ECO:0000313" key="1">
    <source>
        <dbReference type="EMBL" id="KKR27991.1"/>
    </source>
</evidence>
<name>A0A0G0PSB0_9BACT</name>
<dbReference type="AlphaFoldDB" id="A0A0G0PSB0"/>
<accession>A0A0G0PSB0</accession>
<proteinExistence type="predicted"/>